<evidence type="ECO:0008006" key="6">
    <source>
        <dbReference type="Google" id="ProtNLM"/>
    </source>
</evidence>
<dbReference type="GO" id="GO:0016491">
    <property type="term" value="F:oxidoreductase activity"/>
    <property type="evidence" value="ECO:0007669"/>
    <property type="project" value="UniProtKB-KW"/>
</dbReference>
<dbReference type="Pfam" id="PF22725">
    <property type="entry name" value="GFO_IDH_MocA_C3"/>
    <property type="match status" value="1"/>
</dbReference>
<dbReference type="PANTHER" id="PTHR43818">
    <property type="entry name" value="BCDNA.GH03377"/>
    <property type="match status" value="1"/>
</dbReference>
<evidence type="ECO:0000259" key="2">
    <source>
        <dbReference type="Pfam" id="PF01408"/>
    </source>
</evidence>
<dbReference type="Gene3D" id="3.30.360.10">
    <property type="entry name" value="Dihydrodipicolinate Reductase, domain 2"/>
    <property type="match status" value="1"/>
</dbReference>
<dbReference type="Proteomes" id="UP000017984">
    <property type="component" value="Chromosome"/>
</dbReference>
<dbReference type="SUPFAM" id="SSF55347">
    <property type="entry name" value="Glyceraldehyde-3-phosphate dehydrogenase-like, C-terminal domain"/>
    <property type="match status" value="1"/>
</dbReference>
<evidence type="ECO:0000313" key="4">
    <source>
        <dbReference type="EMBL" id="EST27278.1"/>
    </source>
</evidence>
<dbReference type="InterPro" id="IPR050463">
    <property type="entry name" value="Gfo/Idh/MocA_oxidrdct_glycsds"/>
</dbReference>
<feature type="domain" description="Gfo/Idh/MocA-like oxidoreductase N-terminal" evidence="2">
    <location>
        <begin position="4"/>
        <end position="115"/>
    </location>
</feature>
<dbReference type="HOGENOM" id="CLU_911915_0_0_11"/>
<sequence length="311" mass="33236">MTIAVGLVGYGAAGRQHVQALQDAGFADVRAIVEENPDVETPPGIPRYTSWQHLLTDRSIRLVALCTPPGGRAELAEQALEAGKAVLLEKPPATSTAELDRLVETARRTGNPIGVMLQHRLRLPDKVLAWDWPAATSAVLEVSRFRPAAHFQRASWRGDPANALGGITAHLGVHYLDLACQLLGEPSEVRVTGTRELAPGIETRTAGVVRFAGGATLSFAVTAESGSRTERLDLLGPDRRLLVEDGRVTGDDLGEPFAAPAAHTPELRREVYRDMVEAIATGRTPRRCHLAGARAVTMILEALSAPAGVLV</sequence>
<dbReference type="AlphaFoldDB" id="V6K5F7"/>
<keyword evidence="5" id="KW-1185">Reference proteome</keyword>
<dbReference type="STRING" id="1352936.M878_25095"/>
<dbReference type="InterPro" id="IPR055170">
    <property type="entry name" value="GFO_IDH_MocA-like_dom"/>
</dbReference>
<dbReference type="PATRIC" id="fig|1352936.5.peg.5230"/>
<dbReference type="SUPFAM" id="SSF51735">
    <property type="entry name" value="NAD(P)-binding Rossmann-fold domains"/>
    <property type="match status" value="1"/>
</dbReference>
<dbReference type="InterPro" id="IPR000683">
    <property type="entry name" value="Gfo/Idh/MocA-like_OxRdtase_N"/>
</dbReference>
<comment type="caution">
    <text evidence="4">The sequence shown here is derived from an EMBL/GenBank/DDBJ whole genome shotgun (WGS) entry which is preliminary data.</text>
</comment>
<keyword evidence="1" id="KW-0560">Oxidoreductase</keyword>
<dbReference type="OrthoDB" id="9815825at2"/>
<reference evidence="4 5" key="1">
    <citation type="journal article" date="2014" name="Genome Announc.">
        <title>Draft Genome Sequence of Streptomyces roseochromogenes subsp. oscitans DS 12.976, Producer of the Aminocoumarin Antibiotic Clorobiocin.</title>
        <authorList>
            <person name="Ruckert C."/>
            <person name="Kalinowski J."/>
            <person name="Heide L."/>
            <person name="Apel A.K."/>
        </authorList>
    </citation>
    <scope>NUCLEOTIDE SEQUENCE [LARGE SCALE GENOMIC DNA]</scope>
    <source>
        <strain evidence="4 5">DS 12.976</strain>
    </source>
</reference>
<accession>V6K5F7</accession>
<gene>
    <name evidence="4" type="ORF">M878_25095</name>
</gene>
<evidence type="ECO:0000313" key="5">
    <source>
        <dbReference type="Proteomes" id="UP000017984"/>
    </source>
</evidence>
<feature type="domain" description="GFO/IDH/MocA-like oxidoreductase" evidence="3">
    <location>
        <begin position="141"/>
        <end position="236"/>
    </location>
</feature>
<proteinExistence type="predicted"/>
<name>V6K5F7_STRRC</name>
<dbReference type="EMBL" id="AWQX01000214">
    <property type="protein sequence ID" value="EST27278.1"/>
    <property type="molecule type" value="Genomic_DNA"/>
</dbReference>
<dbReference type="Pfam" id="PF01408">
    <property type="entry name" value="GFO_IDH_MocA"/>
    <property type="match status" value="1"/>
</dbReference>
<organism evidence="4 5">
    <name type="scientific">Streptomyces roseochromogenus subsp. oscitans DS 12.976</name>
    <dbReference type="NCBI Taxonomy" id="1352936"/>
    <lineage>
        <taxon>Bacteria</taxon>
        <taxon>Bacillati</taxon>
        <taxon>Actinomycetota</taxon>
        <taxon>Actinomycetes</taxon>
        <taxon>Kitasatosporales</taxon>
        <taxon>Streptomycetaceae</taxon>
        <taxon>Streptomyces</taxon>
    </lineage>
</organism>
<dbReference type="GO" id="GO:0000166">
    <property type="term" value="F:nucleotide binding"/>
    <property type="evidence" value="ECO:0007669"/>
    <property type="project" value="InterPro"/>
</dbReference>
<dbReference type="Gene3D" id="3.40.50.720">
    <property type="entry name" value="NAD(P)-binding Rossmann-like Domain"/>
    <property type="match status" value="1"/>
</dbReference>
<dbReference type="RefSeq" id="WP_023549582.1">
    <property type="nucleotide sequence ID" value="NZ_CM002285.1"/>
</dbReference>
<dbReference type="InterPro" id="IPR036291">
    <property type="entry name" value="NAD(P)-bd_dom_sf"/>
</dbReference>
<evidence type="ECO:0000256" key="1">
    <source>
        <dbReference type="ARBA" id="ARBA00023002"/>
    </source>
</evidence>
<protein>
    <recommendedName>
        <fullName evidence="6">Oxidoreductase</fullName>
    </recommendedName>
</protein>
<evidence type="ECO:0000259" key="3">
    <source>
        <dbReference type="Pfam" id="PF22725"/>
    </source>
</evidence>
<dbReference type="PANTHER" id="PTHR43818:SF11">
    <property type="entry name" value="BCDNA.GH03377"/>
    <property type="match status" value="1"/>
</dbReference>